<dbReference type="GO" id="GO:0005886">
    <property type="term" value="C:plasma membrane"/>
    <property type="evidence" value="ECO:0007669"/>
    <property type="project" value="UniProtKB-SubCell"/>
</dbReference>
<dbReference type="PANTHER" id="PTHR40077">
    <property type="entry name" value="MEMBRANE PROTEIN-RELATED"/>
    <property type="match status" value="1"/>
</dbReference>
<gene>
    <name evidence="8" type="ORF">FHU29_000618</name>
</gene>
<feature type="transmembrane region" description="Helical" evidence="6">
    <location>
        <begin position="16"/>
        <end position="35"/>
    </location>
</feature>
<evidence type="ECO:0000256" key="5">
    <source>
        <dbReference type="ARBA" id="ARBA00023136"/>
    </source>
</evidence>
<dbReference type="NCBIfam" id="TIGR03954">
    <property type="entry name" value="integ_memb_HG"/>
    <property type="match status" value="1"/>
</dbReference>
<dbReference type="EMBL" id="JACHWS010000001">
    <property type="protein sequence ID" value="MBB3036184.1"/>
    <property type="molecule type" value="Genomic_DNA"/>
</dbReference>
<dbReference type="AlphaFoldDB" id="A0A839RJ31"/>
<dbReference type="PANTHER" id="PTHR40077:SF1">
    <property type="entry name" value="MEMBRANE PROTEIN"/>
    <property type="match status" value="1"/>
</dbReference>
<evidence type="ECO:0000256" key="2">
    <source>
        <dbReference type="ARBA" id="ARBA00022475"/>
    </source>
</evidence>
<dbReference type="Proteomes" id="UP000567922">
    <property type="component" value="Unassembled WGS sequence"/>
</dbReference>
<evidence type="ECO:0000313" key="8">
    <source>
        <dbReference type="EMBL" id="MBB3036184.1"/>
    </source>
</evidence>
<accession>A0A839RJ31</accession>
<keyword evidence="9" id="KW-1185">Reference proteome</keyword>
<evidence type="ECO:0000259" key="7">
    <source>
        <dbReference type="Pfam" id="PF12823"/>
    </source>
</evidence>
<comment type="subcellular location">
    <subcellularLocation>
        <location evidence="1">Cell membrane</location>
        <topology evidence="1">Multi-pass membrane protein</topology>
    </subcellularLocation>
</comment>
<keyword evidence="4 6" id="KW-1133">Transmembrane helix</keyword>
<keyword evidence="2" id="KW-1003">Cell membrane</keyword>
<feature type="transmembrane region" description="Helical" evidence="6">
    <location>
        <begin position="47"/>
        <end position="67"/>
    </location>
</feature>
<evidence type="ECO:0000313" key="9">
    <source>
        <dbReference type="Proteomes" id="UP000567922"/>
    </source>
</evidence>
<evidence type="ECO:0000256" key="6">
    <source>
        <dbReference type="SAM" id="Phobius"/>
    </source>
</evidence>
<evidence type="ECO:0000256" key="4">
    <source>
        <dbReference type="ARBA" id="ARBA00022989"/>
    </source>
</evidence>
<evidence type="ECO:0000256" key="3">
    <source>
        <dbReference type="ARBA" id="ARBA00022692"/>
    </source>
</evidence>
<name>A0A839RJ31_9ACTN</name>
<protein>
    <submittedName>
        <fullName evidence="8">Integral membrane protein</fullName>
    </submittedName>
</protein>
<evidence type="ECO:0000256" key="1">
    <source>
        <dbReference type="ARBA" id="ARBA00004651"/>
    </source>
</evidence>
<proteinExistence type="predicted"/>
<feature type="domain" description="DUF3817" evidence="7">
    <location>
        <begin position="12"/>
        <end position="99"/>
    </location>
</feature>
<dbReference type="Pfam" id="PF12823">
    <property type="entry name" value="DUF3817"/>
    <property type="match status" value="1"/>
</dbReference>
<feature type="transmembrane region" description="Helical" evidence="6">
    <location>
        <begin position="79"/>
        <end position="98"/>
    </location>
</feature>
<organism evidence="8 9">
    <name type="scientific">Hoyosella altamirensis</name>
    <dbReference type="NCBI Taxonomy" id="616997"/>
    <lineage>
        <taxon>Bacteria</taxon>
        <taxon>Bacillati</taxon>
        <taxon>Actinomycetota</taxon>
        <taxon>Actinomycetes</taxon>
        <taxon>Mycobacteriales</taxon>
        <taxon>Hoyosellaceae</taxon>
        <taxon>Hoyosella</taxon>
    </lineage>
</organism>
<dbReference type="InterPro" id="IPR023845">
    <property type="entry name" value="DUF3817_TM"/>
</dbReference>
<sequence length="123" mass="13732">MREFFNLSTSAKRFRFIAVTEALTWVGLLVGMFFKHVTQTTEIGVKIFGPIHGLAFALFVVIALATARELRWSWQVTGLALLSSIPPVGTVVFEWWAVRKGHLAELSKRYLGSKTPTESVPVP</sequence>
<comment type="caution">
    <text evidence="8">The sequence shown here is derived from an EMBL/GenBank/DDBJ whole genome shotgun (WGS) entry which is preliminary data.</text>
</comment>
<keyword evidence="3 6" id="KW-0812">Transmembrane</keyword>
<reference evidence="8 9" key="1">
    <citation type="submission" date="2020-08" db="EMBL/GenBank/DDBJ databases">
        <title>Sequencing the genomes of 1000 actinobacteria strains.</title>
        <authorList>
            <person name="Klenk H.-P."/>
        </authorList>
    </citation>
    <scope>NUCLEOTIDE SEQUENCE [LARGE SCALE GENOMIC DNA]</scope>
    <source>
        <strain evidence="8 9">DSM 45258</strain>
    </source>
</reference>
<keyword evidence="5 6" id="KW-0472">Membrane</keyword>